<evidence type="ECO:0000313" key="1">
    <source>
        <dbReference type="EMBL" id="MEN7429174.1"/>
    </source>
</evidence>
<keyword evidence="2" id="KW-1185">Reference proteome</keyword>
<dbReference type="EMBL" id="JAYFSJ010000001">
    <property type="protein sequence ID" value="MEN7429174.1"/>
    <property type="molecule type" value="Genomic_DNA"/>
</dbReference>
<dbReference type="Pfam" id="PF05866">
    <property type="entry name" value="RusA"/>
    <property type="match status" value="1"/>
</dbReference>
<dbReference type="InterPro" id="IPR008822">
    <property type="entry name" value="Endonuclease_RusA-like"/>
</dbReference>
<dbReference type="InterPro" id="IPR036614">
    <property type="entry name" value="RusA-like_sf"/>
</dbReference>
<dbReference type="RefSeq" id="WP_346787290.1">
    <property type="nucleotide sequence ID" value="NZ_JAYFSJ010000001.1"/>
</dbReference>
<dbReference type="Proteomes" id="UP001405405">
    <property type="component" value="Unassembled WGS sequence"/>
</dbReference>
<protein>
    <submittedName>
        <fullName evidence="1">RusA family crossover junction endodeoxyribonuclease</fullName>
    </submittedName>
</protein>
<organism evidence="1 2">
    <name type="scientific">Chromobacterium indicum</name>
    <dbReference type="NCBI Taxonomy" id="3110228"/>
    <lineage>
        <taxon>Bacteria</taxon>
        <taxon>Pseudomonadati</taxon>
        <taxon>Pseudomonadota</taxon>
        <taxon>Betaproteobacteria</taxon>
        <taxon>Neisseriales</taxon>
        <taxon>Chromobacteriaceae</taxon>
        <taxon>Chromobacterium</taxon>
    </lineage>
</organism>
<name>A0ABV0CDN3_9NEIS</name>
<reference evidence="1 2" key="1">
    <citation type="submission" date="2023-12" db="EMBL/GenBank/DDBJ databases">
        <title>Chromobacterium sp. strain TRC.1.1.SA producing antimicrobial pigment.</title>
        <authorList>
            <person name="Verma N."/>
            <person name="Choksket S."/>
            <person name="Pinnaka A.K."/>
            <person name="Korpole S."/>
        </authorList>
    </citation>
    <scope>NUCLEOTIDE SEQUENCE [LARGE SCALE GENOMIC DNA]</scope>
    <source>
        <strain evidence="1 2">TRC1.1.SA</strain>
    </source>
</reference>
<accession>A0ABV0CDN3</accession>
<dbReference type="SUPFAM" id="SSF103084">
    <property type="entry name" value="Holliday junction resolvase RusA"/>
    <property type="match status" value="1"/>
</dbReference>
<evidence type="ECO:0000313" key="2">
    <source>
        <dbReference type="Proteomes" id="UP001405405"/>
    </source>
</evidence>
<proteinExistence type="predicted"/>
<dbReference type="Gene3D" id="3.30.1330.70">
    <property type="entry name" value="Holliday junction resolvase RusA"/>
    <property type="match status" value="1"/>
</dbReference>
<gene>
    <name evidence="1" type="ORF">VA599_00365</name>
</gene>
<sequence length="154" mass="16793">MTSVTFFIPGVPVGKQRARSSTRIGKSPSGQAKAITRHYTPAETVNYEALVSWTAKKAFGPLPLIAGPVDIELRIFLPVPASWPKRRRELALAGLVFPTVKPDVDNIEKAICDALNKVVWKDDAQVCDVVKSKRYSEQPGVRVTVKPIANAQAA</sequence>
<comment type="caution">
    <text evidence="1">The sequence shown here is derived from an EMBL/GenBank/DDBJ whole genome shotgun (WGS) entry which is preliminary data.</text>
</comment>